<evidence type="ECO:0000313" key="12">
    <source>
        <dbReference type="Proteomes" id="UP000620224"/>
    </source>
</evidence>
<keyword evidence="12" id="KW-1185">Reference proteome</keyword>
<dbReference type="InterPro" id="IPR013154">
    <property type="entry name" value="ADH-like_N"/>
</dbReference>
<comment type="function">
    <text evidence="3">Catalyzes the oxidation of 2-deoxy-scyllo-inosamine (DOIA) with NAD(+) or NADP(+), forming 3-amino-2,3-dideoxy-scyllo-inosose (amino-DOI).</text>
</comment>
<dbReference type="InterPro" id="IPR011032">
    <property type="entry name" value="GroES-like_sf"/>
</dbReference>
<comment type="catalytic activity">
    <reaction evidence="8">
        <text>2-deoxy-scyllo-inosamine + NAD(+) = 3-amino-2,3-dideoxy-scyllo-inosose + NADH + H(+)</text>
        <dbReference type="Rhea" id="RHEA:33883"/>
        <dbReference type="ChEBI" id="CHEBI:15378"/>
        <dbReference type="ChEBI" id="CHEBI:57540"/>
        <dbReference type="ChEBI" id="CHEBI:57945"/>
        <dbReference type="ChEBI" id="CHEBI:65002"/>
        <dbReference type="ChEBI" id="CHEBI:65003"/>
        <dbReference type="EC" id="1.1.1.329"/>
    </reaction>
</comment>
<dbReference type="SUPFAM" id="SSF50129">
    <property type="entry name" value="GroES-like"/>
    <property type="match status" value="1"/>
</dbReference>
<evidence type="ECO:0000256" key="3">
    <source>
        <dbReference type="ARBA" id="ARBA00037678"/>
    </source>
</evidence>
<dbReference type="SMART" id="SM00829">
    <property type="entry name" value="PKS_ER"/>
    <property type="match status" value="1"/>
</dbReference>
<evidence type="ECO:0000256" key="2">
    <source>
        <dbReference type="ARBA" id="ARBA00023002"/>
    </source>
</evidence>
<reference evidence="11" key="2">
    <citation type="submission" date="2020-09" db="EMBL/GenBank/DDBJ databases">
        <authorList>
            <person name="Sun Q."/>
            <person name="Ohkuma M."/>
        </authorList>
    </citation>
    <scope>NUCLEOTIDE SEQUENCE</scope>
    <source>
        <strain evidence="11">JCM 4490</strain>
    </source>
</reference>
<dbReference type="AlphaFoldDB" id="A0A918JGC8"/>
<evidence type="ECO:0000256" key="5">
    <source>
        <dbReference type="ARBA" id="ARBA00038004"/>
    </source>
</evidence>
<evidence type="ECO:0000256" key="1">
    <source>
        <dbReference type="ARBA" id="ARBA00001947"/>
    </source>
</evidence>
<dbReference type="Pfam" id="PF00107">
    <property type="entry name" value="ADH_zinc_N"/>
    <property type="match status" value="1"/>
</dbReference>
<comment type="similarity">
    <text evidence="5">Belongs to the zinc-containing alcohol dehydrogenase family. DOIA dehydrogenase subfamily.</text>
</comment>
<evidence type="ECO:0000256" key="9">
    <source>
        <dbReference type="ARBA" id="ARBA00049085"/>
    </source>
</evidence>
<comment type="caution">
    <text evidence="11">The sequence shown here is derived from an EMBL/GenBank/DDBJ whole genome shotgun (WGS) entry which is preliminary data.</text>
</comment>
<dbReference type="InterPro" id="IPR020843">
    <property type="entry name" value="ER"/>
</dbReference>
<dbReference type="CDD" id="cd08231">
    <property type="entry name" value="MDR_TM0436_like"/>
    <property type="match status" value="1"/>
</dbReference>
<keyword evidence="2" id="KW-0560">Oxidoreductase</keyword>
<accession>A0A918JGC8</accession>
<dbReference type="GO" id="GO:0016491">
    <property type="term" value="F:oxidoreductase activity"/>
    <property type="evidence" value="ECO:0007669"/>
    <property type="project" value="UniProtKB-KW"/>
</dbReference>
<dbReference type="EC" id="1.1.1.329" evidence="6"/>
<name>A0A918JGC8_9ACTN</name>
<feature type="domain" description="Enoyl reductase (ER)" evidence="10">
    <location>
        <begin position="16"/>
        <end position="368"/>
    </location>
</feature>
<dbReference type="RefSeq" id="WP_190019110.1">
    <property type="nucleotide sequence ID" value="NZ_BMUE01000023.1"/>
</dbReference>
<dbReference type="SUPFAM" id="SSF51735">
    <property type="entry name" value="NAD(P)-binding Rossmann-fold domains"/>
    <property type="match status" value="1"/>
</dbReference>
<organism evidence="11 12">
    <name type="scientific">Streptomyces lucensis JCM 4490</name>
    <dbReference type="NCBI Taxonomy" id="1306176"/>
    <lineage>
        <taxon>Bacteria</taxon>
        <taxon>Bacillati</taxon>
        <taxon>Actinomycetota</taxon>
        <taxon>Actinomycetes</taxon>
        <taxon>Kitasatosporales</taxon>
        <taxon>Streptomycetaceae</taxon>
        <taxon>Streptomyces</taxon>
    </lineage>
</organism>
<gene>
    <name evidence="11" type="ORF">GCM10010503_66530</name>
</gene>
<dbReference type="InterPro" id="IPR050129">
    <property type="entry name" value="Zn_alcohol_dh"/>
</dbReference>
<dbReference type="Pfam" id="PF08240">
    <property type="entry name" value="ADH_N"/>
    <property type="match status" value="1"/>
</dbReference>
<evidence type="ECO:0000256" key="8">
    <source>
        <dbReference type="ARBA" id="ARBA00048685"/>
    </source>
</evidence>
<comment type="catalytic activity">
    <reaction evidence="9">
        <text>2-deoxy-scyllo-inosamine + NADP(+) = 3-amino-2,3-dideoxy-scyllo-inosose + NADPH + H(+)</text>
        <dbReference type="Rhea" id="RHEA:33879"/>
        <dbReference type="ChEBI" id="CHEBI:15378"/>
        <dbReference type="ChEBI" id="CHEBI:57783"/>
        <dbReference type="ChEBI" id="CHEBI:58349"/>
        <dbReference type="ChEBI" id="CHEBI:65002"/>
        <dbReference type="ChEBI" id="CHEBI:65003"/>
        <dbReference type="EC" id="1.1.1.329"/>
    </reaction>
</comment>
<dbReference type="Gene3D" id="3.90.180.10">
    <property type="entry name" value="Medium-chain alcohol dehydrogenases, catalytic domain"/>
    <property type="match status" value="1"/>
</dbReference>
<dbReference type="InterPro" id="IPR036291">
    <property type="entry name" value="NAD(P)-bd_dom_sf"/>
</dbReference>
<evidence type="ECO:0000256" key="7">
    <source>
        <dbReference type="ARBA" id="ARBA00039387"/>
    </source>
</evidence>
<dbReference type="Gene3D" id="3.40.50.720">
    <property type="entry name" value="NAD(P)-binding Rossmann-like Domain"/>
    <property type="match status" value="1"/>
</dbReference>
<reference evidence="11" key="1">
    <citation type="journal article" date="2014" name="Int. J. Syst. Evol. Microbiol.">
        <title>Complete genome sequence of Corynebacterium casei LMG S-19264T (=DSM 44701T), isolated from a smear-ripened cheese.</title>
        <authorList>
            <consortium name="US DOE Joint Genome Institute (JGI-PGF)"/>
            <person name="Walter F."/>
            <person name="Albersmeier A."/>
            <person name="Kalinowski J."/>
            <person name="Ruckert C."/>
        </authorList>
    </citation>
    <scope>NUCLEOTIDE SEQUENCE</scope>
    <source>
        <strain evidence="11">JCM 4490</strain>
    </source>
</reference>
<protein>
    <recommendedName>
        <fullName evidence="7">2-deoxy-scyllo-inosamine dehydrogenase</fullName>
        <ecNumber evidence="6">1.1.1.329</ecNumber>
    </recommendedName>
</protein>
<evidence type="ECO:0000256" key="4">
    <source>
        <dbReference type="ARBA" id="ARBA00037908"/>
    </source>
</evidence>
<proteinExistence type="inferred from homology"/>
<evidence type="ECO:0000256" key="6">
    <source>
        <dbReference type="ARBA" id="ARBA00039102"/>
    </source>
</evidence>
<comment type="cofactor">
    <cofactor evidence="1">
        <name>Zn(2+)</name>
        <dbReference type="ChEBI" id="CHEBI:29105"/>
    </cofactor>
</comment>
<dbReference type="InterPro" id="IPR013149">
    <property type="entry name" value="ADH-like_C"/>
</dbReference>
<dbReference type="Proteomes" id="UP000620224">
    <property type="component" value="Unassembled WGS sequence"/>
</dbReference>
<evidence type="ECO:0000259" key="10">
    <source>
        <dbReference type="SMART" id="SM00829"/>
    </source>
</evidence>
<dbReference type="EMBL" id="BMUE01000023">
    <property type="protein sequence ID" value="GGW79595.1"/>
    <property type="molecule type" value="Genomic_DNA"/>
</dbReference>
<dbReference type="PANTHER" id="PTHR43401">
    <property type="entry name" value="L-THREONINE 3-DEHYDROGENASE"/>
    <property type="match status" value="1"/>
</dbReference>
<comment type="pathway">
    <text evidence="4">Metabolic intermediate biosynthesis; 2-deoxystreptamine biosynthesis; 2-deoxystreptamine from D-glucose 6-phosphate: step 3/4.</text>
</comment>
<evidence type="ECO:0000313" key="11">
    <source>
        <dbReference type="EMBL" id="GGW79595.1"/>
    </source>
</evidence>
<sequence length="370" mass="38612">MEHSDHRRTRAIVLREFDEPLEVRQLDVPAPGPGELVVRVDFGGVCGTDVHLHSGRLDIPTPLVLGHEGLGRVVELGPGVTDDAHGDSLAVGDTVMWASSISCGTCVPCRMQGEPTLCERRTTYGVNLAVGSGGPAGSWSHYMSLRSGTSVVKVPDGVDPVAAMSLACAGPTMIHALYGRRPVRLGETVVVQGSGPVGLAAAAMAQLAGAASVIVVGGPAARLELAAELGIGDVHLDMIAVDDPGSVIEKVRSSSGGRGADLVIECTGAPRAVPEGIQMARRGGAYLSVGQYTDQGEISINPHQIVYRQLAVIGSWGFTGAHLAAYVSLLPALVERYDLRRLVTEFPMEQCEQALRSVAGGTLVKAVLRP</sequence>